<reference evidence="8 9" key="1">
    <citation type="journal article" date="2023" name="Elife">
        <title>Identification of key yeast species and microbe-microbe interactions impacting larval growth of Drosophila in the wild.</title>
        <authorList>
            <person name="Mure A."/>
            <person name="Sugiura Y."/>
            <person name="Maeda R."/>
            <person name="Honda K."/>
            <person name="Sakurai N."/>
            <person name="Takahashi Y."/>
            <person name="Watada M."/>
            <person name="Katoh T."/>
            <person name="Gotoh A."/>
            <person name="Gotoh Y."/>
            <person name="Taniguchi I."/>
            <person name="Nakamura K."/>
            <person name="Hayashi T."/>
            <person name="Katayama T."/>
            <person name="Uemura T."/>
            <person name="Hattori Y."/>
        </authorList>
    </citation>
    <scope>NUCLEOTIDE SEQUENCE [LARGE SCALE GENOMIC DNA]</scope>
    <source>
        <strain evidence="8 9">SC-9</strain>
    </source>
</reference>
<evidence type="ECO:0000313" key="9">
    <source>
        <dbReference type="Proteomes" id="UP001360560"/>
    </source>
</evidence>
<dbReference type="InterPro" id="IPR000504">
    <property type="entry name" value="RRM_dom"/>
</dbReference>
<feature type="domain" description="RRM" evidence="7">
    <location>
        <begin position="473"/>
        <end position="621"/>
    </location>
</feature>
<keyword evidence="4" id="KW-0539">Nucleus</keyword>
<evidence type="ECO:0000256" key="1">
    <source>
        <dbReference type="ARBA" id="ARBA00004123"/>
    </source>
</evidence>
<evidence type="ECO:0000256" key="3">
    <source>
        <dbReference type="ARBA" id="ARBA00022884"/>
    </source>
</evidence>
<feature type="compositionally biased region" description="Basic and acidic residues" evidence="6">
    <location>
        <begin position="225"/>
        <end position="241"/>
    </location>
</feature>
<name>A0AAV5QET7_9ASCO</name>
<dbReference type="PROSITE" id="PS50102">
    <property type="entry name" value="RRM"/>
    <property type="match status" value="4"/>
</dbReference>
<keyword evidence="9" id="KW-1185">Reference proteome</keyword>
<dbReference type="InterPro" id="IPR035979">
    <property type="entry name" value="RBD_domain_sf"/>
</dbReference>
<dbReference type="SUPFAM" id="SSF54928">
    <property type="entry name" value="RNA-binding domain, RBD"/>
    <property type="match status" value="3"/>
</dbReference>
<feature type="region of interest" description="Disordered" evidence="6">
    <location>
        <begin position="97"/>
        <end position="126"/>
    </location>
</feature>
<dbReference type="PANTHER" id="PTHR48039">
    <property type="entry name" value="RNA-BINDING MOTIF PROTEIN 14B"/>
    <property type="match status" value="1"/>
</dbReference>
<evidence type="ECO:0000256" key="4">
    <source>
        <dbReference type="ARBA" id="ARBA00023242"/>
    </source>
</evidence>
<dbReference type="PANTHER" id="PTHR48039:SF5">
    <property type="entry name" value="RNA-BINDING PROTEIN 28"/>
    <property type="match status" value="1"/>
</dbReference>
<dbReference type="RefSeq" id="XP_064850246.1">
    <property type="nucleotide sequence ID" value="XM_064994174.1"/>
</dbReference>
<evidence type="ECO:0000313" key="8">
    <source>
        <dbReference type="EMBL" id="GMM33246.1"/>
    </source>
</evidence>
<feature type="compositionally biased region" description="Basic and acidic residues" evidence="6">
    <location>
        <begin position="97"/>
        <end position="107"/>
    </location>
</feature>
<dbReference type="EMBL" id="BTFZ01000001">
    <property type="protein sequence ID" value="GMM33246.1"/>
    <property type="molecule type" value="Genomic_DNA"/>
</dbReference>
<dbReference type="InterPro" id="IPR051945">
    <property type="entry name" value="RRM_MRD1_RNA_proc_ribogen"/>
</dbReference>
<gene>
    <name evidence="8" type="ORF">DASC09_005710</name>
</gene>
<dbReference type="Proteomes" id="UP001360560">
    <property type="component" value="Unassembled WGS sequence"/>
</dbReference>
<proteinExistence type="predicted"/>
<dbReference type="Pfam" id="PF00076">
    <property type="entry name" value="RRM_1"/>
    <property type="match status" value="4"/>
</dbReference>
<evidence type="ECO:0000256" key="2">
    <source>
        <dbReference type="ARBA" id="ARBA00022737"/>
    </source>
</evidence>
<keyword evidence="3 5" id="KW-0694">RNA-binding</keyword>
<dbReference type="GO" id="GO:0003729">
    <property type="term" value="F:mRNA binding"/>
    <property type="evidence" value="ECO:0007669"/>
    <property type="project" value="TreeGrafter"/>
</dbReference>
<comment type="caution">
    <text evidence="8">The sequence shown here is derived from an EMBL/GenBank/DDBJ whole genome shotgun (WGS) entry which is preliminary data.</text>
</comment>
<feature type="compositionally biased region" description="Basic and acidic residues" evidence="6">
    <location>
        <begin position="509"/>
        <end position="527"/>
    </location>
</feature>
<feature type="region of interest" description="Disordered" evidence="6">
    <location>
        <begin position="629"/>
        <end position="699"/>
    </location>
</feature>
<protein>
    <submittedName>
        <fullName evidence="8">mRNA-binding ribosome biosynthesis protein</fullName>
    </submittedName>
</protein>
<dbReference type="InterPro" id="IPR012677">
    <property type="entry name" value="Nucleotide-bd_a/b_plait_sf"/>
</dbReference>
<comment type="subcellular location">
    <subcellularLocation>
        <location evidence="1">Nucleus</location>
    </subcellularLocation>
</comment>
<feature type="compositionally biased region" description="Acidic residues" evidence="6">
    <location>
        <begin position="242"/>
        <end position="286"/>
    </location>
</feature>
<accession>A0AAV5QET7</accession>
<feature type="region of interest" description="Disordered" evidence="6">
    <location>
        <begin position="509"/>
        <end position="542"/>
    </location>
</feature>
<feature type="compositionally biased region" description="Basic residues" evidence="6">
    <location>
        <begin position="685"/>
        <end position="699"/>
    </location>
</feature>
<evidence type="ECO:0000256" key="5">
    <source>
        <dbReference type="PROSITE-ProRule" id="PRU00176"/>
    </source>
</evidence>
<feature type="compositionally biased region" description="Basic and acidic residues" evidence="6">
    <location>
        <begin position="640"/>
        <end position="660"/>
    </location>
</feature>
<dbReference type="Gene3D" id="3.30.70.330">
    <property type="match status" value="4"/>
</dbReference>
<feature type="compositionally biased region" description="Basic and acidic residues" evidence="6">
    <location>
        <begin position="670"/>
        <end position="684"/>
    </location>
</feature>
<dbReference type="GeneID" id="90071225"/>
<organism evidence="8 9">
    <name type="scientific">Saccharomycopsis crataegensis</name>
    <dbReference type="NCBI Taxonomy" id="43959"/>
    <lineage>
        <taxon>Eukaryota</taxon>
        <taxon>Fungi</taxon>
        <taxon>Dikarya</taxon>
        <taxon>Ascomycota</taxon>
        <taxon>Saccharomycotina</taxon>
        <taxon>Saccharomycetes</taxon>
        <taxon>Saccharomycopsidaceae</taxon>
        <taxon>Saccharomycopsis</taxon>
    </lineage>
</organism>
<feature type="region of interest" description="Disordered" evidence="6">
    <location>
        <begin position="225"/>
        <end position="300"/>
    </location>
</feature>
<dbReference type="GO" id="GO:0005730">
    <property type="term" value="C:nucleolus"/>
    <property type="evidence" value="ECO:0007669"/>
    <property type="project" value="TreeGrafter"/>
</dbReference>
<dbReference type="AlphaFoldDB" id="A0AAV5QET7"/>
<feature type="domain" description="RRM" evidence="7">
    <location>
        <begin position="20"/>
        <end position="97"/>
    </location>
</feature>
<keyword evidence="2" id="KW-0677">Repeat</keyword>
<sequence length="699" mass="80397">MSNPRNKHRNNNNEQGLDKKTLFVRSIPFDATSEELSDFFSQFAPIRHGVIVTDNENNSRGFGFVSFALEEDAQLALEKGRKEKFKGRVLRVDVAKRRERNTKKDPSLDDDEEEEQGNKPAPVTDYNDKEAFFKNEIEDKKRSRLIIRNLPWSIRNPEELTKHFQRYGTVQESIIPRKKDGKMCGFAFVQMKKFSGAKLAVEKSKSLKLKGREVQVEFSIEKSKWETIQERSGKKSTRERVEGEDDEENEDEEEKDEEKDDSDSDSESGSDDDDDDDDDDDEDKEEEPARPRPNKQEPYTIFIRNLPYDATKEGLTSHFGQFGPIKYALPVIDKETGLARGTGFVAFTTKEGYETCLENAPDMSHSSASLLLSDDVPAAYVYDGRILSITSAVNRERAGVLKDKNSERRAQLLGKQVGNQDKRNLFLLNEGRISPTSKIAELLTKTDLEIREKSYKVRIDQLNKNPSLHLSLTRLAIRNLPRVLTEKSLKALGRKAVVEFAKEVKTGNRQSLSKEELQRSTKHKESNSLEDPNSKKSKKKGVVRQAKVLVEVSASGEAGRSKGYGFLEFKDHRNALMALRYLNCHEITREEVMEGLTDEEKKFLKYEGGNKRRLIVEFAIEHANVVNRRKEKVQTARQLSEIKKTGKEEEEKEEKKEEKKNKKKDAKKRTHEEEEKDKTQDIIKNKRRKKNAQKKMKKN</sequence>
<feature type="domain" description="RRM" evidence="7">
    <location>
        <begin position="143"/>
        <end position="221"/>
    </location>
</feature>
<evidence type="ECO:0000256" key="6">
    <source>
        <dbReference type="SAM" id="MobiDB-lite"/>
    </source>
</evidence>
<feature type="domain" description="RRM" evidence="7">
    <location>
        <begin position="299"/>
        <end position="394"/>
    </location>
</feature>
<dbReference type="SMART" id="SM00360">
    <property type="entry name" value="RRM"/>
    <property type="match status" value="4"/>
</dbReference>
<evidence type="ECO:0000259" key="7">
    <source>
        <dbReference type="PROSITE" id="PS50102"/>
    </source>
</evidence>